<dbReference type="GO" id="GO:0009535">
    <property type="term" value="C:chloroplast thylakoid membrane"/>
    <property type="evidence" value="ECO:0007669"/>
    <property type="project" value="UniProtKB-SubCell"/>
</dbReference>
<dbReference type="InterPro" id="IPR054099">
    <property type="entry name" value="PSII_PsbQ_pln"/>
</dbReference>
<dbReference type="Proteomes" id="UP001327560">
    <property type="component" value="Chromosome 4"/>
</dbReference>
<dbReference type="Pfam" id="PF05757">
    <property type="entry name" value="PsbQ"/>
    <property type="match status" value="1"/>
</dbReference>
<dbReference type="GO" id="GO:0019898">
    <property type="term" value="C:extrinsic component of membrane"/>
    <property type="evidence" value="ECO:0007669"/>
    <property type="project" value="InterPro"/>
</dbReference>
<dbReference type="InterPro" id="IPR005135">
    <property type="entry name" value="Endo/exonuclease/phosphatase"/>
</dbReference>
<evidence type="ECO:0000256" key="6">
    <source>
        <dbReference type="ARBA" id="ARBA00023136"/>
    </source>
</evidence>
<dbReference type="GO" id="GO:0009767">
    <property type="term" value="P:photosynthetic electron transport chain"/>
    <property type="evidence" value="ECO:0007669"/>
    <property type="project" value="TreeGrafter"/>
</dbReference>
<dbReference type="Gene3D" id="3.60.10.10">
    <property type="entry name" value="Endonuclease/exonuclease/phosphatase"/>
    <property type="match status" value="1"/>
</dbReference>
<evidence type="ECO:0000256" key="3">
    <source>
        <dbReference type="ARBA" id="ARBA00022640"/>
    </source>
</evidence>
<evidence type="ECO:0000256" key="7">
    <source>
        <dbReference type="ARBA" id="ARBA00035649"/>
    </source>
</evidence>
<dbReference type="InterPro" id="IPR008797">
    <property type="entry name" value="PSII_PsbQ"/>
</dbReference>
<keyword evidence="3" id="KW-0934">Plastid</keyword>
<gene>
    <name evidence="10" type="ORF">Cni_G14599</name>
</gene>
<keyword evidence="6" id="KW-0472">Membrane</keyword>
<evidence type="ECO:0000256" key="4">
    <source>
        <dbReference type="ARBA" id="ARBA00022946"/>
    </source>
</evidence>
<name>A0AAQ3KBS0_9LILI</name>
<evidence type="ECO:0000313" key="10">
    <source>
        <dbReference type="EMBL" id="WOL05868.1"/>
    </source>
</evidence>
<dbReference type="SUPFAM" id="SSF101112">
    <property type="entry name" value="Oxygen-evolving enhancer protein 3"/>
    <property type="match status" value="1"/>
</dbReference>
<dbReference type="EMBL" id="CP136893">
    <property type="protein sequence ID" value="WOL05868.1"/>
    <property type="molecule type" value="Genomic_DNA"/>
</dbReference>
<dbReference type="GO" id="GO:0005509">
    <property type="term" value="F:calcium ion binding"/>
    <property type="evidence" value="ECO:0007669"/>
    <property type="project" value="InterPro"/>
</dbReference>
<dbReference type="InterPro" id="IPR023222">
    <property type="entry name" value="PsbQ-like_dom_sf"/>
</dbReference>
<dbReference type="Pfam" id="PF14529">
    <property type="entry name" value="Exo_endo_phos_2"/>
    <property type="match status" value="1"/>
</dbReference>
<dbReference type="GO" id="GO:0003824">
    <property type="term" value="F:catalytic activity"/>
    <property type="evidence" value="ECO:0007669"/>
    <property type="project" value="InterPro"/>
</dbReference>
<evidence type="ECO:0000313" key="11">
    <source>
        <dbReference type="Proteomes" id="UP001327560"/>
    </source>
</evidence>
<keyword evidence="2" id="KW-0150">Chloroplast</keyword>
<evidence type="ECO:0000256" key="2">
    <source>
        <dbReference type="ARBA" id="ARBA00022528"/>
    </source>
</evidence>
<keyword evidence="4" id="KW-0809">Transit peptide</keyword>
<keyword evidence="8" id="KW-0732">Signal</keyword>
<accession>A0AAQ3KBS0</accession>
<feature type="signal peptide" evidence="8">
    <location>
        <begin position="1"/>
        <end position="15"/>
    </location>
</feature>
<feature type="domain" description="Endonuclease/exonuclease/phosphatase" evidence="9">
    <location>
        <begin position="271"/>
        <end position="392"/>
    </location>
</feature>
<evidence type="ECO:0000256" key="1">
    <source>
        <dbReference type="ARBA" id="ARBA00004334"/>
    </source>
</evidence>
<evidence type="ECO:0000256" key="8">
    <source>
        <dbReference type="SAM" id="SignalP"/>
    </source>
</evidence>
<evidence type="ECO:0000256" key="5">
    <source>
        <dbReference type="ARBA" id="ARBA00023078"/>
    </source>
</evidence>
<sequence>MWTALALGALWAVSSFTSRNSYLSNGSRPNRMPIMPFIQGTCFEPQHELTSLGGPSSDGLVDLSVGPAAFEVAHLASTGNTDLQRTSQNMISLIPIMENATSQDTMSLSPACQPQPMLVTYKRRIREAPQRNINAFPSPPLPTRLWRSGRRCTLDAYKDEDSLSKAMNRKALLNGDYSRIRDYVDGNNVPATPIEIEGLRSVTMLNNLSQLNMKERLSTLGFDCNDGNWSRVEAAIADLSAPIDGGRLHSFKGQFIIAATLRHLRSGIIYTIASVYGPPHHASRASFFAELSSFVGNCNNHLILGGDFNVTLRSHERWNCVGNPNDAAHFSRVIAGTNLIDLPISGIRYTWSNGQSVPKMAKLDRIFLSLSTTQIIPLATVQGGDKKLSDHHHLLLCSKQSFTNLNRPFRMESNWFRLNSFKEMIVACWAENWNYLSATERWTKRWRVLRKLIRQWNSIHSKEVRKTRLLLEGKVAVLDKKADLGTLTDREADELRGSKKQLDSLYSDEDTFWRQRAKQRWILLGDRNTRYFHLCASLSKKKNWIHYLNGPSGPLTISKRKRKMVSPSMASKLCSTKPSPGLIPHLHGHSKPGHLSPTLQEQPIGRRKATTAALASILLAKESVSSSNAASAFEFRFTAPEQTPEEADAVVKLHARDLVKIKAFMDSKSWREVQTALRESSALLKQDLYTIIQAKPGSQRPQLRKLYSDLFNNVSSLDYAARDQDANRVQECFDNIVATLNEIFVLI</sequence>
<dbReference type="InterPro" id="IPR036691">
    <property type="entry name" value="Endo/exonu/phosph_ase_sf"/>
</dbReference>
<keyword evidence="5" id="KW-0793">Thylakoid</keyword>
<dbReference type="SUPFAM" id="SSF56219">
    <property type="entry name" value="DNase I-like"/>
    <property type="match status" value="1"/>
</dbReference>
<dbReference type="PANTHER" id="PTHR33399:SF6">
    <property type="entry name" value="PSBQ-LIKE PROTEIN 3, CHLOROPLASTIC"/>
    <property type="match status" value="1"/>
</dbReference>
<evidence type="ECO:0000259" key="9">
    <source>
        <dbReference type="Pfam" id="PF14529"/>
    </source>
</evidence>
<dbReference type="Gene3D" id="1.20.120.290">
    <property type="entry name" value="Oxygen-evolving enhancer protein 3 (PsbQ), four-helix up-down bundle"/>
    <property type="match status" value="1"/>
</dbReference>
<dbReference type="FunFam" id="1.20.120.290:FF:000004">
    <property type="entry name" value="Oxygen-evolving enhancer protein 3"/>
    <property type="match status" value="1"/>
</dbReference>
<dbReference type="PANTHER" id="PTHR33399">
    <property type="entry name" value="OXYGEN-EVOLVING ENHANCER PROTEIN 3-1, CHLOROPLASTIC"/>
    <property type="match status" value="1"/>
</dbReference>
<reference evidence="10 11" key="1">
    <citation type="submission" date="2023-10" db="EMBL/GenBank/DDBJ databases">
        <title>Chromosome-scale genome assembly provides insights into flower coloration mechanisms of Canna indica.</title>
        <authorList>
            <person name="Li C."/>
        </authorList>
    </citation>
    <scope>NUCLEOTIDE SEQUENCE [LARGE SCALE GENOMIC DNA]</scope>
    <source>
        <tissue evidence="10">Flower</tissue>
    </source>
</reference>
<organism evidence="10 11">
    <name type="scientific">Canna indica</name>
    <name type="common">Indian-shot</name>
    <dbReference type="NCBI Taxonomy" id="4628"/>
    <lineage>
        <taxon>Eukaryota</taxon>
        <taxon>Viridiplantae</taxon>
        <taxon>Streptophyta</taxon>
        <taxon>Embryophyta</taxon>
        <taxon>Tracheophyta</taxon>
        <taxon>Spermatophyta</taxon>
        <taxon>Magnoliopsida</taxon>
        <taxon>Liliopsida</taxon>
        <taxon>Zingiberales</taxon>
        <taxon>Cannaceae</taxon>
        <taxon>Canna</taxon>
    </lineage>
</organism>
<feature type="chain" id="PRO_5042825124" evidence="8">
    <location>
        <begin position="16"/>
        <end position="747"/>
    </location>
</feature>
<dbReference type="AlphaFoldDB" id="A0AAQ3KBS0"/>
<protein>
    <submittedName>
        <fullName evidence="10">PsbQ-like protein 3, chloroplastic</fullName>
    </submittedName>
</protein>
<dbReference type="GO" id="GO:0009654">
    <property type="term" value="C:photosystem II oxygen evolving complex"/>
    <property type="evidence" value="ECO:0007669"/>
    <property type="project" value="InterPro"/>
</dbReference>
<comment type="similarity">
    <text evidence="7">Belongs to the PsbQ family.</text>
</comment>
<proteinExistence type="inferred from homology"/>
<comment type="subcellular location">
    <subcellularLocation>
        <location evidence="1">Plastid</location>
        <location evidence="1">Chloroplast thylakoid membrane</location>
    </subcellularLocation>
</comment>
<keyword evidence="11" id="KW-1185">Reference proteome</keyword>